<dbReference type="PANTHER" id="PTHR46072:SF9">
    <property type="entry name" value="ACETAMIDASE"/>
    <property type="match status" value="1"/>
</dbReference>
<dbReference type="Pfam" id="PF01425">
    <property type="entry name" value="Amidase"/>
    <property type="match status" value="1"/>
</dbReference>
<protein>
    <recommendedName>
        <fullName evidence="3">amidase</fullName>
        <ecNumber evidence="3">3.5.1.4</ecNumber>
    </recommendedName>
</protein>
<evidence type="ECO:0000256" key="3">
    <source>
        <dbReference type="ARBA" id="ARBA00012922"/>
    </source>
</evidence>
<feature type="binding site" evidence="6">
    <location>
        <position position="178"/>
    </location>
    <ligand>
        <name>substrate</name>
    </ligand>
</feature>
<evidence type="ECO:0000313" key="9">
    <source>
        <dbReference type="Proteomes" id="UP000190744"/>
    </source>
</evidence>
<feature type="domain" description="Amidase" evidence="7">
    <location>
        <begin position="73"/>
        <end position="531"/>
    </location>
</feature>
<dbReference type="AlphaFoldDB" id="A0A1S9RLW9"/>
<dbReference type="FunFam" id="3.90.1300.10:FF:000003">
    <property type="entry name" value="Amidase signature enzyme"/>
    <property type="match status" value="1"/>
</dbReference>
<evidence type="ECO:0000256" key="4">
    <source>
        <dbReference type="ARBA" id="ARBA00022801"/>
    </source>
</evidence>
<evidence type="ECO:0000259" key="7">
    <source>
        <dbReference type="Pfam" id="PF01425"/>
    </source>
</evidence>
<dbReference type="PANTHER" id="PTHR46072">
    <property type="entry name" value="AMIDASE-RELATED-RELATED"/>
    <property type="match status" value="1"/>
</dbReference>
<dbReference type="InterPro" id="IPR036928">
    <property type="entry name" value="AS_sf"/>
</dbReference>
<evidence type="ECO:0000256" key="2">
    <source>
        <dbReference type="ARBA" id="ARBA00009199"/>
    </source>
</evidence>
<comment type="similarity">
    <text evidence="2">Belongs to the amidase family.</text>
</comment>
<feature type="binding site" evidence="6">
    <location>
        <position position="204"/>
    </location>
    <ligand>
        <name>substrate</name>
    </ligand>
</feature>
<evidence type="ECO:0000256" key="1">
    <source>
        <dbReference type="ARBA" id="ARBA00001311"/>
    </source>
</evidence>
<dbReference type="Proteomes" id="UP000190744">
    <property type="component" value="Unassembled WGS sequence"/>
</dbReference>
<reference evidence="9" key="1">
    <citation type="submission" date="2015-09" db="EMBL/GenBank/DDBJ databases">
        <authorList>
            <person name="Fill T.P."/>
            <person name="Baretta J.F."/>
            <person name="de Almeida L.G."/>
            <person name="Rocha M."/>
            <person name="de Souza D.H."/>
            <person name="Malavazi I."/>
            <person name="Cerdeira L.T."/>
            <person name="Hong H."/>
            <person name="Samborskyy M."/>
            <person name="de Vasconcelos A.T."/>
            <person name="Leadlay P."/>
            <person name="Rodrigues-Filho E."/>
        </authorList>
    </citation>
    <scope>NUCLEOTIDE SEQUENCE [LARGE SCALE GENOMIC DNA]</scope>
    <source>
        <strain evidence="9">LaBioMMi 136</strain>
    </source>
</reference>
<feature type="active site" description="Charge relay system" evidence="5">
    <location>
        <position position="204"/>
    </location>
</feature>
<comment type="caution">
    <text evidence="8">The sequence shown here is derived from an EMBL/GenBank/DDBJ whole genome shotgun (WGS) entry which is preliminary data.</text>
</comment>
<dbReference type="InterPro" id="IPR023631">
    <property type="entry name" value="Amidase_dom"/>
</dbReference>
<dbReference type="EC" id="3.5.1.4" evidence="3"/>
<dbReference type="InterPro" id="IPR020556">
    <property type="entry name" value="Amidase_CS"/>
</dbReference>
<dbReference type="PROSITE" id="PS00571">
    <property type="entry name" value="AMIDASES"/>
    <property type="match status" value="1"/>
</dbReference>
<gene>
    <name evidence="8" type="primary">amdS</name>
    <name evidence="8" type="ORF">PEBR_21088</name>
</gene>
<name>A0A1S9RLW9_PENBI</name>
<evidence type="ECO:0000313" key="8">
    <source>
        <dbReference type="EMBL" id="OOQ86519.1"/>
    </source>
</evidence>
<keyword evidence="4" id="KW-0378">Hydrolase</keyword>
<organism evidence="8 9">
    <name type="scientific">Penicillium brasilianum</name>
    <dbReference type="NCBI Taxonomy" id="104259"/>
    <lineage>
        <taxon>Eukaryota</taxon>
        <taxon>Fungi</taxon>
        <taxon>Dikarya</taxon>
        <taxon>Ascomycota</taxon>
        <taxon>Pezizomycotina</taxon>
        <taxon>Eurotiomycetes</taxon>
        <taxon>Eurotiomycetidae</taxon>
        <taxon>Eurotiales</taxon>
        <taxon>Aspergillaceae</taxon>
        <taxon>Penicillium</taxon>
    </lineage>
</organism>
<feature type="binding site" evidence="6">
    <location>
        <begin position="225"/>
        <end position="228"/>
    </location>
    <ligand>
        <name>substrate</name>
    </ligand>
</feature>
<feature type="active site" description="Charge relay system" evidence="5">
    <location>
        <position position="129"/>
    </location>
</feature>
<proteinExistence type="inferred from homology"/>
<accession>A0A1S9RLW9</accession>
<evidence type="ECO:0000256" key="6">
    <source>
        <dbReference type="PIRSR" id="PIRSR001221-2"/>
    </source>
</evidence>
<dbReference type="SUPFAM" id="SSF75304">
    <property type="entry name" value="Amidase signature (AS) enzymes"/>
    <property type="match status" value="1"/>
</dbReference>
<dbReference type="PIRSF" id="PIRSF001221">
    <property type="entry name" value="Amidase_fungi"/>
    <property type="match status" value="1"/>
</dbReference>
<comment type="catalytic activity">
    <reaction evidence="1">
        <text>a monocarboxylic acid amide + H2O = a monocarboxylate + NH4(+)</text>
        <dbReference type="Rhea" id="RHEA:12020"/>
        <dbReference type="ChEBI" id="CHEBI:15377"/>
        <dbReference type="ChEBI" id="CHEBI:28938"/>
        <dbReference type="ChEBI" id="CHEBI:35757"/>
        <dbReference type="ChEBI" id="CHEBI:83628"/>
        <dbReference type="EC" id="3.5.1.4"/>
    </reaction>
</comment>
<sequence>MTSEWEELAADKRTRINESIPEEWRIKELPAGDCFFDFPAKSGLLSDNEISITESSATDLVQQLAHGSLKAVDVTIAFCKRAALAHQLVNCCLEFFPEMAIAQAKELDAYFEKHKKPVGPLHGLPISLKDQLRVKGLETSMGYVSWLGKYDTTESVLVTLLRKAGAVFYTKTSVPQTLMVCETVNNIIGRTLNPRNKNWSCGGSSGGEGAMVGIRGGVIGVGTDIGGSIRVPSAFNFLYGIRPSHGRMPYAKMANSMEGQETVHSVVGPMAHSAADLRLFLTSVLEQEPWKYDSKVVPLPWRSTEEEAIKSKIQDGLNLGYYSCDGVVLPHPPILRGIETVVSTLKTNGHTVVPWTPYKHSFGHDLVNDIYAADGNTDVFKDINASGEPSIPNIKDLLNPDKEPIDMNQLWDTHLKKWNYQSEYLEKWRELEEQQGKELDAIIAPITATAAIRHNQFRYYGYASVINLLDFTSVVVPVTFADKKLDAKNDDYQPLSELDATVQAEYDPEAYHGAPVAVQVVGRRLSEERTLAIAEEIGRLLGNSVTP</sequence>
<feature type="active site" description="Acyl-ester intermediate" evidence="5">
    <location>
        <position position="228"/>
    </location>
</feature>
<dbReference type="GO" id="GO:0004040">
    <property type="term" value="F:amidase activity"/>
    <property type="evidence" value="ECO:0007669"/>
    <property type="project" value="UniProtKB-EC"/>
</dbReference>
<dbReference type="Gene3D" id="3.90.1300.10">
    <property type="entry name" value="Amidase signature (AS) domain"/>
    <property type="match status" value="1"/>
</dbReference>
<dbReference type="EMBL" id="LJBN01000138">
    <property type="protein sequence ID" value="OOQ86519.1"/>
    <property type="molecule type" value="Genomic_DNA"/>
</dbReference>
<evidence type="ECO:0000256" key="5">
    <source>
        <dbReference type="PIRSR" id="PIRSR001221-1"/>
    </source>
</evidence>